<dbReference type="SUPFAM" id="SSF52200">
    <property type="entry name" value="Toll/Interleukin receptor TIR domain"/>
    <property type="match status" value="1"/>
</dbReference>
<proteinExistence type="predicted"/>
<reference evidence="8" key="2">
    <citation type="submission" date="2020-11" db="EMBL/GenBank/DDBJ databases">
        <authorList>
            <person name="McCartney M.A."/>
            <person name="Auch B."/>
            <person name="Kono T."/>
            <person name="Mallez S."/>
            <person name="Becker A."/>
            <person name="Gohl D.M."/>
            <person name="Silverstein K.A.T."/>
            <person name="Koren S."/>
            <person name="Bechman K.B."/>
            <person name="Herman A."/>
            <person name="Abrahante J.E."/>
            <person name="Garbe J."/>
        </authorList>
    </citation>
    <scope>NUCLEOTIDE SEQUENCE</scope>
    <source>
        <strain evidence="8">Duluth1</strain>
        <tissue evidence="8">Whole animal</tissue>
    </source>
</reference>
<evidence type="ECO:0000256" key="1">
    <source>
        <dbReference type="ARBA" id="ARBA00004167"/>
    </source>
</evidence>
<dbReference type="PROSITE" id="PS50104">
    <property type="entry name" value="TIR"/>
    <property type="match status" value="1"/>
</dbReference>
<feature type="transmembrane region" description="Helical" evidence="6">
    <location>
        <begin position="69"/>
        <end position="88"/>
    </location>
</feature>
<keyword evidence="4 6" id="KW-1133">Transmembrane helix</keyword>
<dbReference type="PANTHER" id="PTHR24365">
    <property type="entry name" value="TOLL-LIKE RECEPTOR"/>
    <property type="match status" value="1"/>
</dbReference>
<evidence type="ECO:0000256" key="4">
    <source>
        <dbReference type="ARBA" id="ARBA00022989"/>
    </source>
</evidence>
<gene>
    <name evidence="8" type="ORF">DPMN_105277</name>
</gene>
<keyword evidence="3" id="KW-0732">Signal</keyword>
<dbReference type="SMART" id="SM00255">
    <property type="entry name" value="TIR"/>
    <property type="match status" value="1"/>
</dbReference>
<dbReference type="EMBL" id="JAIWYP010000004">
    <property type="protein sequence ID" value="KAH3832003.1"/>
    <property type="molecule type" value="Genomic_DNA"/>
</dbReference>
<dbReference type="Pfam" id="PF01582">
    <property type="entry name" value="TIR"/>
    <property type="match status" value="1"/>
</dbReference>
<dbReference type="GO" id="GO:0007165">
    <property type="term" value="P:signal transduction"/>
    <property type="evidence" value="ECO:0007669"/>
    <property type="project" value="InterPro"/>
</dbReference>
<dbReference type="GO" id="GO:0038023">
    <property type="term" value="F:signaling receptor activity"/>
    <property type="evidence" value="ECO:0007669"/>
    <property type="project" value="TreeGrafter"/>
</dbReference>
<evidence type="ECO:0000259" key="7">
    <source>
        <dbReference type="PROSITE" id="PS50104"/>
    </source>
</evidence>
<dbReference type="Gene3D" id="3.80.10.10">
    <property type="entry name" value="Ribonuclease Inhibitor"/>
    <property type="match status" value="1"/>
</dbReference>
<organism evidence="8 9">
    <name type="scientific">Dreissena polymorpha</name>
    <name type="common">Zebra mussel</name>
    <name type="synonym">Mytilus polymorpha</name>
    <dbReference type="NCBI Taxonomy" id="45954"/>
    <lineage>
        <taxon>Eukaryota</taxon>
        <taxon>Metazoa</taxon>
        <taxon>Spiralia</taxon>
        <taxon>Lophotrochozoa</taxon>
        <taxon>Mollusca</taxon>
        <taxon>Bivalvia</taxon>
        <taxon>Autobranchia</taxon>
        <taxon>Heteroconchia</taxon>
        <taxon>Euheterodonta</taxon>
        <taxon>Imparidentia</taxon>
        <taxon>Neoheterodontei</taxon>
        <taxon>Myida</taxon>
        <taxon>Dreissenoidea</taxon>
        <taxon>Dreissenidae</taxon>
        <taxon>Dreissena</taxon>
    </lineage>
</organism>
<evidence type="ECO:0000313" key="8">
    <source>
        <dbReference type="EMBL" id="KAH3832003.1"/>
    </source>
</evidence>
<dbReference type="InterPro" id="IPR032675">
    <property type="entry name" value="LRR_dom_sf"/>
</dbReference>
<dbReference type="SUPFAM" id="SSF52058">
    <property type="entry name" value="L domain-like"/>
    <property type="match status" value="1"/>
</dbReference>
<dbReference type="Proteomes" id="UP000828390">
    <property type="component" value="Unassembled WGS sequence"/>
</dbReference>
<protein>
    <recommendedName>
        <fullName evidence="7">TIR domain-containing protein</fullName>
    </recommendedName>
</protein>
<dbReference type="PANTHER" id="PTHR24365:SF541">
    <property type="entry name" value="PROTEIN TOLL-RELATED"/>
    <property type="match status" value="1"/>
</dbReference>
<dbReference type="GO" id="GO:0005886">
    <property type="term" value="C:plasma membrane"/>
    <property type="evidence" value="ECO:0007669"/>
    <property type="project" value="TreeGrafter"/>
</dbReference>
<reference evidence="8" key="1">
    <citation type="journal article" date="2019" name="bioRxiv">
        <title>The Genome of the Zebra Mussel, Dreissena polymorpha: A Resource for Invasive Species Research.</title>
        <authorList>
            <person name="McCartney M.A."/>
            <person name="Auch B."/>
            <person name="Kono T."/>
            <person name="Mallez S."/>
            <person name="Zhang Y."/>
            <person name="Obille A."/>
            <person name="Becker A."/>
            <person name="Abrahante J.E."/>
            <person name="Garbe J."/>
            <person name="Badalamenti J.P."/>
            <person name="Herman A."/>
            <person name="Mangelson H."/>
            <person name="Liachko I."/>
            <person name="Sullivan S."/>
            <person name="Sone E.D."/>
            <person name="Koren S."/>
            <person name="Silverstein K.A.T."/>
            <person name="Beckman K.B."/>
            <person name="Gohl D.M."/>
        </authorList>
    </citation>
    <scope>NUCLEOTIDE SEQUENCE</scope>
    <source>
        <strain evidence="8">Duluth1</strain>
        <tissue evidence="8">Whole animal</tissue>
    </source>
</reference>
<feature type="domain" description="TIR" evidence="7">
    <location>
        <begin position="125"/>
        <end position="240"/>
    </location>
</feature>
<comment type="subcellular location">
    <subcellularLocation>
        <location evidence="1">Membrane</location>
        <topology evidence="1">Single-pass membrane protein</topology>
    </subcellularLocation>
</comment>
<dbReference type="InterPro" id="IPR035897">
    <property type="entry name" value="Toll_tir_struct_dom_sf"/>
</dbReference>
<keyword evidence="2 6" id="KW-0812">Transmembrane</keyword>
<dbReference type="Gene3D" id="3.40.50.10140">
    <property type="entry name" value="Toll/interleukin-1 receptor homology (TIR) domain"/>
    <property type="match status" value="1"/>
</dbReference>
<evidence type="ECO:0000256" key="2">
    <source>
        <dbReference type="ARBA" id="ARBA00022692"/>
    </source>
</evidence>
<comment type="caution">
    <text evidence="8">The sequence shown here is derived from an EMBL/GenBank/DDBJ whole genome shotgun (WGS) entry which is preliminary data.</text>
</comment>
<evidence type="ECO:0000256" key="6">
    <source>
        <dbReference type="SAM" id="Phobius"/>
    </source>
</evidence>
<evidence type="ECO:0000313" key="9">
    <source>
        <dbReference type="Proteomes" id="UP000828390"/>
    </source>
</evidence>
<evidence type="ECO:0000256" key="3">
    <source>
        <dbReference type="ARBA" id="ARBA00022729"/>
    </source>
</evidence>
<evidence type="ECO:0000256" key="5">
    <source>
        <dbReference type="ARBA" id="ARBA00023136"/>
    </source>
</evidence>
<dbReference type="InterPro" id="IPR000157">
    <property type="entry name" value="TIR_dom"/>
</dbReference>
<name>A0A9D4HDI9_DREPO</name>
<sequence>MDLSYLSNLTLRDNPLECSCENEHLFTWIRTQHTTSIDNVTCTSVQSGTIATAATFYPDNCDLYQRLKIIIPVASVAVILIIVVIIVFKFRYEIQVIAFYKWHIRLDFVVNCGKCRRRKKPETCYTYDAFVCFSDEDTKFVKDTLVPLLEPEFKLCVYYRDFKVGDNIADAILKGIKESAVTIILLSESFLTSRWGRFEFREAHHHMIFNNNQKLVIIIMEQTILSQRLDLTLRSILYAKKYLECWDTLFKEKLLHLVDSLSKRPEPREDDPLLTRS</sequence>
<dbReference type="PRINTS" id="PR01537">
    <property type="entry name" value="INTRLKN1R1F"/>
</dbReference>
<dbReference type="AlphaFoldDB" id="A0A9D4HDI9"/>
<accession>A0A9D4HDI9</accession>
<keyword evidence="5 6" id="KW-0472">Membrane</keyword>
<keyword evidence="9" id="KW-1185">Reference proteome</keyword>